<proteinExistence type="predicted"/>
<feature type="non-terminal residue" evidence="1">
    <location>
        <position position="1"/>
    </location>
</feature>
<dbReference type="OrthoDB" id="6415024at2759"/>
<dbReference type="Proteomes" id="UP000887013">
    <property type="component" value="Unassembled WGS sequence"/>
</dbReference>
<gene>
    <name evidence="1" type="ORF">NPIL_174571</name>
</gene>
<protein>
    <submittedName>
        <fullName evidence="1">Uncharacterized protein</fullName>
    </submittedName>
</protein>
<dbReference type="AlphaFoldDB" id="A0A8X6T252"/>
<evidence type="ECO:0000313" key="1">
    <source>
        <dbReference type="EMBL" id="GFS74702.1"/>
    </source>
</evidence>
<accession>A0A8X6T252</accession>
<dbReference type="EMBL" id="BMAW01096450">
    <property type="protein sequence ID" value="GFS74702.1"/>
    <property type="molecule type" value="Genomic_DNA"/>
</dbReference>
<sequence>YVFFIASDEENDGNLNEMRLQKKRSIQTPIQIEIPIGGMLQNHRLPRQIELCAIPSTLRTAALKCKIFPSSV</sequence>
<evidence type="ECO:0000313" key="2">
    <source>
        <dbReference type="Proteomes" id="UP000887013"/>
    </source>
</evidence>
<keyword evidence="2" id="KW-1185">Reference proteome</keyword>
<comment type="caution">
    <text evidence="1">The sequence shown here is derived from an EMBL/GenBank/DDBJ whole genome shotgun (WGS) entry which is preliminary data.</text>
</comment>
<organism evidence="1 2">
    <name type="scientific">Nephila pilipes</name>
    <name type="common">Giant wood spider</name>
    <name type="synonym">Nephila maculata</name>
    <dbReference type="NCBI Taxonomy" id="299642"/>
    <lineage>
        <taxon>Eukaryota</taxon>
        <taxon>Metazoa</taxon>
        <taxon>Ecdysozoa</taxon>
        <taxon>Arthropoda</taxon>
        <taxon>Chelicerata</taxon>
        <taxon>Arachnida</taxon>
        <taxon>Araneae</taxon>
        <taxon>Araneomorphae</taxon>
        <taxon>Entelegynae</taxon>
        <taxon>Araneoidea</taxon>
        <taxon>Nephilidae</taxon>
        <taxon>Nephila</taxon>
    </lineage>
</organism>
<name>A0A8X6T252_NEPPI</name>
<reference evidence="1" key="1">
    <citation type="submission" date="2020-08" db="EMBL/GenBank/DDBJ databases">
        <title>Multicomponent nature underlies the extraordinary mechanical properties of spider dragline silk.</title>
        <authorList>
            <person name="Kono N."/>
            <person name="Nakamura H."/>
            <person name="Mori M."/>
            <person name="Yoshida Y."/>
            <person name="Ohtoshi R."/>
            <person name="Malay A.D."/>
            <person name="Moran D.A.P."/>
            <person name="Tomita M."/>
            <person name="Numata K."/>
            <person name="Arakawa K."/>
        </authorList>
    </citation>
    <scope>NUCLEOTIDE SEQUENCE</scope>
</reference>